<accession>A0A4D7AV30</accession>
<organism evidence="5 6">
    <name type="scientific">Phreatobacter stygius</name>
    <dbReference type="NCBI Taxonomy" id="1940610"/>
    <lineage>
        <taxon>Bacteria</taxon>
        <taxon>Pseudomonadati</taxon>
        <taxon>Pseudomonadota</taxon>
        <taxon>Alphaproteobacteria</taxon>
        <taxon>Hyphomicrobiales</taxon>
        <taxon>Phreatobacteraceae</taxon>
        <taxon>Phreatobacter</taxon>
    </lineage>
</organism>
<dbReference type="InterPro" id="IPR016167">
    <property type="entry name" value="FAD-bd_PCMH_sub1"/>
</dbReference>
<dbReference type="EMBL" id="CP039690">
    <property type="protein sequence ID" value="QCI62853.1"/>
    <property type="molecule type" value="Genomic_DNA"/>
</dbReference>
<dbReference type="InterPro" id="IPR016169">
    <property type="entry name" value="FAD-bd_PCMH_sub2"/>
</dbReference>
<gene>
    <name evidence="5" type="ORF">E8M01_00490</name>
</gene>
<dbReference type="Pfam" id="PF03450">
    <property type="entry name" value="CO_deh_flav_C"/>
    <property type="match status" value="1"/>
</dbReference>
<dbReference type="InterPro" id="IPR036318">
    <property type="entry name" value="FAD-bd_PCMH-like_sf"/>
</dbReference>
<dbReference type="OrthoDB" id="9793944at2"/>
<evidence type="ECO:0000256" key="3">
    <source>
        <dbReference type="ARBA" id="ARBA00023002"/>
    </source>
</evidence>
<dbReference type="GO" id="GO:0071949">
    <property type="term" value="F:FAD binding"/>
    <property type="evidence" value="ECO:0007669"/>
    <property type="project" value="InterPro"/>
</dbReference>
<dbReference type="InterPro" id="IPR005107">
    <property type="entry name" value="CO_DH_flav_C"/>
</dbReference>
<dbReference type="InterPro" id="IPR036683">
    <property type="entry name" value="CO_DH_flav_C_dom_sf"/>
</dbReference>
<dbReference type="Pfam" id="PF00941">
    <property type="entry name" value="FAD_binding_5"/>
    <property type="match status" value="1"/>
</dbReference>
<evidence type="ECO:0000256" key="1">
    <source>
        <dbReference type="ARBA" id="ARBA00022630"/>
    </source>
</evidence>
<keyword evidence="6" id="KW-1185">Reference proteome</keyword>
<dbReference type="Gene3D" id="3.30.390.50">
    <property type="entry name" value="CO dehydrogenase flavoprotein, C-terminal domain"/>
    <property type="match status" value="1"/>
</dbReference>
<dbReference type="InterPro" id="IPR002346">
    <property type="entry name" value="Mopterin_DH_FAD-bd"/>
</dbReference>
<dbReference type="PROSITE" id="PS51387">
    <property type="entry name" value="FAD_PCMH"/>
    <property type="match status" value="1"/>
</dbReference>
<dbReference type="GO" id="GO:0016491">
    <property type="term" value="F:oxidoreductase activity"/>
    <property type="evidence" value="ECO:0007669"/>
    <property type="project" value="UniProtKB-KW"/>
</dbReference>
<feature type="domain" description="FAD-binding PCMH-type" evidence="4">
    <location>
        <begin position="1"/>
        <end position="169"/>
    </location>
</feature>
<evidence type="ECO:0000313" key="6">
    <source>
        <dbReference type="Proteomes" id="UP000298781"/>
    </source>
</evidence>
<protein>
    <submittedName>
        <fullName evidence="5">Xanthine dehydrogenase family protein subunit M</fullName>
    </submittedName>
</protein>
<evidence type="ECO:0000259" key="4">
    <source>
        <dbReference type="PROSITE" id="PS51387"/>
    </source>
</evidence>
<dbReference type="InterPro" id="IPR051312">
    <property type="entry name" value="Diverse_Substr_Oxidored"/>
</dbReference>
<dbReference type="InterPro" id="IPR016166">
    <property type="entry name" value="FAD-bd_PCMH"/>
</dbReference>
<dbReference type="FunFam" id="3.30.465.10:FF:000017">
    <property type="entry name" value="Xanthine dehydrogenase, FAD binding subunit"/>
    <property type="match status" value="1"/>
</dbReference>
<evidence type="ECO:0000256" key="2">
    <source>
        <dbReference type="ARBA" id="ARBA00022827"/>
    </source>
</evidence>
<keyword evidence="3" id="KW-0560">Oxidoreductase</keyword>
<reference evidence="5 6" key="1">
    <citation type="submission" date="2019-04" db="EMBL/GenBank/DDBJ databases">
        <title>Phreatobacter aquaticus sp. nov.</title>
        <authorList>
            <person name="Choi A."/>
        </authorList>
    </citation>
    <scope>NUCLEOTIDE SEQUENCE [LARGE SCALE GENOMIC DNA]</scope>
    <source>
        <strain evidence="5 6">KCTC 52518</strain>
    </source>
</reference>
<dbReference type="KEGG" id="pstg:E8M01_00490"/>
<dbReference type="PANTHER" id="PTHR42659">
    <property type="entry name" value="XANTHINE DEHYDROGENASE SUBUNIT C-RELATED"/>
    <property type="match status" value="1"/>
</dbReference>
<dbReference type="Gene3D" id="3.30.465.10">
    <property type="match status" value="1"/>
</dbReference>
<keyword evidence="2" id="KW-0274">FAD</keyword>
<dbReference type="PANTHER" id="PTHR42659:SF2">
    <property type="entry name" value="XANTHINE DEHYDROGENASE SUBUNIT C-RELATED"/>
    <property type="match status" value="1"/>
</dbReference>
<dbReference type="Proteomes" id="UP000298781">
    <property type="component" value="Chromosome"/>
</dbReference>
<dbReference type="Gene3D" id="3.30.43.10">
    <property type="entry name" value="Uridine Diphospho-n-acetylenolpyruvylglucosamine Reductase, domain 2"/>
    <property type="match status" value="1"/>
</dbReference>
<dbReference type="SUPFAM" id="SSF55447">
    <property type="entry name" value="CO dehydrogenase flavoprotein C-terminal domain-like"/>
    <property type="match status" value="1"/>
</dbReference>
<dbReference type="RefSeq" id="WP_136958316.1">
    <property type="nucleotide sequence ID" value="NZ_CP039690.1"/>
</dbReference>
<dbReference type="AlphaFoldDB" id="A0A4D7AV30"/>
<name>A0A4D7AV30_9HYPH</name>
<dbReference type="SMART" id="SM01092">
    <property type="entry name" value="CO_deh_flav_C"/>
    <property type="match status" value="1"/>
</dbReference>
<dbReference type="SUPFAM" id="SSF56176">
    <property type="entry name" value="FAD-binding/transporter-associated domain-like"/>
    <property type="match status" value="1"/>
</dbReference>
<keyword evidence="1" id="KW-0285">Flavoprotein</keyword>
<proteinExistence type="predicted"/>
<sequence>MYPFKYHKAATVRGAVSLLKKAEEPKLLAGGQTLIPTMKQRLASPKAIIDLAGAGLSGIEQKGRTIVIGAMTTHAEVASSAAVQATIPALARLAGNIGDPQVRHKGTIGGSVANNDPAADYPAALIALGATVHTNKRKLPAEEFFAGLFSTVLDEDEIITKIAFPAPGKAAYVKFPNPASRYAIVGVFVAKKGRSVRVAVTGAGNNGVFRHAAMEEALSKRFNAKSLEGIATEAKDLNGDIHASADYRAHLVGVMARRAVAAAA</sequence>
<evidence type="ECO:0000313" key="5">
    <source>
        <dbReference type="EMBL" id="QCI62853.1"/>
    </source>
</evidence>